<dbReference type="GO" id="GO:0070181">
    <property type="term" value="F:small ribosomal subunit rRNA binding"/>
    <property type="evidence" value="ECO:0007669"/>
    <property type="project" value="TreeGrafter"/>
</dbReference>
<dbReference type="GO" id="GO:0015935">
    <property type="term" value="C:small ribosomal subunit"/>
    <property type="evidence" value="ECO:0007669"/>
    <property type="project" value="TreeGrafter"/>
</dbReference>
<dbReference type="AlphaFoldDB" id="A0A1Z1MG75"/>
<evidence type="ECO:0000256" key="4">
    <source>
        <dbReference type="ARBA" id="ARBA00022980"/>
    </source>
</evidence>
<comment type="similarity">
    <text evidence="1">Belongs to the bacterial ribosomal protein bS20 family.</text>
</comment>
<accession>A0A1Z1MG75</accession>
<proteinExistence type="inferred from homology"/>
<reference evidence="6" key="1">
    <citation type="journal article" date="2017" name="J. Phycol.">
        <title>Analysis of chloroplast genomes and a supermatrix inform reclassification of the Rhodomelaceae (Rhodophyta).</title>
        <authorList>
            <person name="Diaz-Tapia P."/>
            <person name="Maggs C.A."/>
            <person name="West J.A."/>
            <person name="Verbruggen H."/>
        </authorList>
    </citation>
    <scope>NUCLEOTIDE SEQUENCE</scope>
    <source>
        <strain evidence="6">PD0001</strain>
    </source>
</reference>
<evidence type="ECO:0000256" key="2">
    <source>
        <dbReference type="ARBA" id="ARBA00022730"/>
    </source>
</evidence>
<dbReference type="GO" id="GO:0006412">
    <property type="term" value="P:translation"/>
    <property type="evidence" value="ECO:0007669"/>
    <property type="project" value="InterPro"/>
</dbReference>
<evidence type="ECO:0000256" key="1">
    <source>
        <dbReference type="ARBA" id="ARBA00007634"/>
    </source>
</evidence>
<dbReference type="NCBIfam" id="TIGR00029">
    <property type="entry name" value="S20"/>
    <property type="match status" value="1"/>
</dbReference>
<keyword evidence="3" id="KW-0694">RNA-binding</keyword>
<dbReference type="PANTHER" id="PTHR33398">
    <property type="entry name" value="30S RIBOSOMAL PROTEIN S20"/>
    <property type="match status" value="1"/>
</dbReference>
<dbReference type="Gene3D" id="1.20.58.110">
    <property type="entry name" value="Ribosomal protein S20"/>
    <property type="match status" value="1"/>
</dbReference>
<dbReference type="Pfam" id="PF01649">
    <property type="entry name" value="Ribosomal_S20p"/>
    <property type="match status" value="1"/>
</dbReference>
<dbReference type="EMBL" id="MF101435">
    <property type="protein sequence ID" value="ARW64976.1"/>
    <property type="molecule type" value="Genomic_DNA"/>
</dbReference>
<organism evidence="6">
    <name type="scientific">Polysiphonia sertularioides</name>
    <dbReference type="NCBI Taxonomy" id="945028"/>
    <lineage>
        <taxon>Eukaryota</taxon>
        <taxon>Rhodophyta</taxon>
        <taxon>Florideophyceae</taxon>
        <taxon>Rhodymeniophycidae</taxon>
        <taxon>Ceramiales</taxon>
        <taxon>Rhodomelaceae</taxon>
        <taxon>Polysiphonioideae</taxon>
        <taxon>Polysiphonia</taxon>
    </lineage>
</organism>
<evidence type="ECO:0000256" key="5">
    <source>
        <dbReference type="ARBA" id="ARBA00023274"/>
    </source>
</evidence>
<evidence type="ECO:0000256" key="3">
    <source>
        <dbReference type="ARBA" id="ARBA00022884"/>
    </source>
</evidence>
<dbReference type="SUPFAM" id="SSF46992">
    <property type="entry name" value="Ribosomal protein S20"/>
    <property type="match status" value="1"/>
</dbReference>
<keyword evidence="2" id="KW-0699">rRNA-binding</keyword>
<dbReference type="PANTHER" id="PTHR33398:SF1">
    <property type="entry name" value="SMALL RIBOSOMAL SUBUNIT PROTEIN BS20C"/>
    <property type="match status" value="1"/>
</dbReference>
<evidence type="ECO:0000313" key="6">
    <source>
        <dbReference type="EMBL" id="ARW64976.1"/>
    </source>
</evidence>
<sequence length="91" mass="10726">MPRTKSHIKNQKITLRNRNNNRKYKLDVKKAIKHYLLCIRANSDIDSDKKTLMYKDTLSLVYQKIDKAVNKNVFHKNTAARKKSKLALLIK</sequence>
<keyword evidence="4 6" id="KW-0689">Ribosomal protein</keyword>
<keyword evidence="6" id="KW-0150">Chloroplast</keyword>
<dbReference type="GO" id="GO:0003735">
    <property type="term" value="F:structural constituent of ribosome"/>
    <property type="evidence" value="ECO:0007669"/>
    <property type="project" value="InterPro"/>
</dbReference>
<keyword evidence="5" id="KW-0687">Ribonucleoprotein</keyword>
<gene>
    <name evidence="6" type="primary">rps20</name>
</gene>
<dbReference type="InterPro" id="IPR036510">
    <property type="entry name" value="Ribosomal_bS20_sf"/>
</dbReference>
<geneLocation type="chloroplast" evidence="6"/>
<dbReference type="InterPro" id="IPR002583">
    <property type="entry name" value="Ribosomal_bS20"/>
</dbReference>
<name>A0A1Z1MG75_9FLOR</name>
<keyword evidence="6" id="KW-0934">Plastid</keyword>
<protein>
    <submittedName>
        <fullName evidence="6">Ribosomal protein S20</fullName>
    </submittedName>
</protein>